<dbReference type="AlphaFoldDB" id="A0AAV1X138"/>
<dbReference type="EMBL" id="CAXHTB010000011">
    <property type="protein sequence ID" value="CAL0314984.1"/>
    <property type="molecule type" value="Genomic_DNA"/>
</dbReference>
<dbReference type="Proteomes" id="UP001497480">
    <property type="component" value="Unassembled WGS sequence"/>
</dbReference>
<gene>
    <name evidence="1" type="ORF">LLUT_LOCUS16044</name>
</gene>
<proteinExistence type="predicted"/>
<protein>
    <submittedName>
        <fullName evidence="1">Uncharacterized protein</fullName>
    </submittedName>
</protein>
<name>A0AAV1X138_LUPLU</name>
<comment type="caution">
    <text evidence="1">The sequence shown here is derived from an EMBL/GenBank/DDBJ whole genome shotgun (WGS) entry which is preliminary data.</text>
</comment>
<evidence type="ECO:0000313" key="1">
    <source>
        <dbReference type="EMBL" id="CAL0314984.1"/>
    </source>
</evidence>
<accession>A0AAV1X138</accession>
<sequence>MDGVSSPISALVCYCMVGLLEQRHYCKLKNRIESCECMVGPEPEMRDLVQRAADSAGKAAHQKGLARQTSGSFANEVQNQQGFVERRECTTGAQPHFFVRNEGEIEWSYSRSSRQSNKKQLLYGLLVLRHYGFGVDPGKKEGIHKNVGSDTMIKYYPHD</sequence>
<organism evidence="1 2">
    <name type="scientific">Lupinus luteus</name>
    <name type="common">European yellow lupine</name>
    <dbReference type="NCBI Taxonomy" id="3873"/>
    <lineage>
        <taxon>Eukaryota</taxon>
        <taxon>Viridiplantae</taxon>
        <taxon>Streptophyta</taxon>
        <taxon>Embryophyta</taxon>
        <taxon>Tracheophyta</taxon>
        <taxon>Spermatophyta</taxon>
        <taxon>Magnoliopsida</taxon>
        <taxon>eudicotyledons</taxon>
        <taxon>Gunneridae</taxon>
        <taxon>Pentapetalae</taxon>
        <taxon>rosids</taxon>
        <taxon>fabids</taxon>
        <taxon>Fabales</taxon>
        <taxon>Fabaceae</taxon>
        <taxon>Papilionoideae</taxon>
        <taxon>50 kb inversion clade</taxon>
        <taxon>genistoids sensu lato</taxon>
        <taxon>core genistoids</taxon>
        <taxon>Genisteae</taxon>
        <taxon>Lupinus</taxon>
    </lineage>
</organism>
<evidence type="ECO:0000313" key="2">
    <source>
        <dbReference type="Proteomes" id="UP001497480"/>
    </source>
</evidence>
<keyword evidence="2" id="KW-1185">Reference proteome</keyword>
<reference evidence="1 2" key="1">
    <citation type="submission" date="2024-03" db="EMBL/GenBank/DDBJ databases">
        <authorList>
            <person name="Martinez-Hernandez J."/>
        </authorList>
    </citation>
    <scope>NUCLEOTIDE SEQUENCE [LARGE SCALE GENOMIC DNA]</scope>
</reference>